<sequence length="86" mass="9095">MPSLSNASPYRFHPLQVQMLCLKKVWKCRAECLFSQGSLQAIPDALEGQVISITGGASGLGLALGRLLAQRGVILSIADITEKGIG</sequence>
<dbReference type="AlphaFoldDB" id="A0A139IV61"/>
<name>A0A139IV61_9PEZI</name>
<dbReference type="InterPro" id="IPR036291">
    <property type="entry name" value="NAD(P)-bd_dom_sf"/>
</dbReference>
<reference evidence="1 2" key="1">
    <citation type="submission" date="2015-07" db="EMBL/GenBank/DDBJ databases">
        <title>Comparative genomics of the Sigatoka disease complex on banana suggests a link between parallel evolutionary changes in Pseudocercospora fijiensis and Pseudocercospora eumusae and increased virulence on the banana host.</title>
        <authorList>
            <person name="Chang T.-C."/>
            <person name="Salvucci A."/>
            <person name="Crous P.W."/>
            <person name="Stergiopoulos I."/>
        </authorList>
    </citation>
    <scope>NUCLEOTIDE SEQUENCE [LARGE SCALE GENOMIC DNA]</scope>
    <source>
        <strain evidence="1 2">CBS 116634</strain>
    </source>
</reference>
<dbReference type="Gene3D" id="3.40.50.720">
    <property type="entry name" value="NAD(P)-binding Rossmann-like Domain"/>
    <property type="match status" value="1"/>
</dbReference>
<dbReference type="Proteomes" id="UP000073492">
    <property type="component" value="Unassembled WGS sequence"/>
</dbReference>
<evidence type="ECO:0000313" key="2">
    <source>
        <dbReference type="Proteomes" id="UP000073492"/>
    </source>
</evidence>
<evidence type="ECO:0000313" key="1">
    <source>
        <dbReference type="EMBL" id="KXT18512.1"/>
    </source>
</evidence>
<protein>
    <submittedName>
        <fullName evidence="1">Uncharacterized protein</fullName>
    </submittedName>
</protein>
<gene>
    <name evidence="1" type="ORF">AC579_2306</name>
</gene>
<dbReference type="STRING" id="113226.A0A139IV61"/>
<proteinExistence type="predicted"/>
<dbReference type="SUPFAM" id="SSF51735">
    <property type="entry name" value="NAD(P)-binding Rossmann-fold domains"/>
    <property type="match status" value="1"/>
</dbReference>
<organism evidence="1 2">
    <name type="scientific">Pseudocercospora musae</name>
    <dbReference type="NCBI Taxonomy" id="113226"/>
    <lineage>
        <taxon>Eukaryota</taxon>
        <taxon>Fungi</taxon>
        <taxon>Dikarya</taxon>
        <taxon>Ascomycota</taxon>
        <taxon>Pezizomycotina</taxon>
        <taxon>Dothideomycetes</taxon>
        <taxon>Dothideomycetidae</taxon>
        <taxon>Mycosphaerellales</taxon>
        <taxon>Mycosphaerellaceae</taxon>
        <taxon>Pseudocercospora</taxon>
    </lineage>
</organism>
<comment type="caution">
    <text evidence="1">The sequence shown here is derived from an EMBL/GenBank/DDBJ whole genome shotgun (WGS) entry which is preliminary data.</text>
</comment>
<accession>A0A139IV61</accession>
<keyword evidence="2" id="KW-1185">Reference proteome</keyword>
<dbReference type="EMBL" id="LFZO01000006">
    <property type="protein sequence ID" value="KXT18512.1"/>
    <property type="molecule type" value="Genomic_DNA"/>
</dbReference>